<dbReference type="EMBL" id="CP008947">
    <property type="protein sequence ID" value="AII03748.1"/>
    <property type="molecule type" value="Genomic_DNA"/>
</dbReference>
<proteinExistence type="predicted"/>
<organism evidence="1 2">
    <name type="scientific">Rhodococcus opacus</name>
    <name type="common">Nocardia opaca</name>
    <dbReference type="NCBI Taxonomy" id="37919"/>
    <lineage>
        <taxon>Bacteria</taxon>
        <taxon>Bacillati</taxon>
        <taxon>Actinomycetota</taxon>
        <taxon>Actinomycetes</taxon>
        <taxon>Mycobacteriales</taxon>
        <taxon>Nocardiaceae</taxon>
        <taxon>Rhodococcus</taxon>
    </lineage>
</organism>
<dbReference type="AlphaFoldDB" id="A0A076EF95"/>
<sequence>MIGVTTQTADEPEEAFGTDWLRLALRRCELLAQMHSVSSDARWMISFAIQWAPFGGASAAELLERFGVSRRRFMELVLEGLAPKSTDVQKIRAMKSHLRTSLVQAWNVQ</sequence>
<gene>
    <name evidence="1" type="ORF">EP51_03615</name>
</gene>
<dbReference type="eggNOG" id="ENOG5031F11">
    <property type="taxonomic scope" value="Bacteria"/>
</dbReference>
<evidence type="ECO:0000313" key="1">
    <source>
        <dbReference type="EMBL" id="AII03748.1"/>
    </source>
</evidence>
<reference evidence="1 2" key="1">
    <citation type="submission" date="2014-07" db="EMBL/GenBank/DDBJ databases">
        <title>Genome Sequence of Rhodococcus opacus Strain R7, a Biodegrader of Mono- and Polycyclic Aromatic Hydrocarbons.</title>
        <authorList>
            <person name="Di Gennaro P."/>
            <person name="Zampolli J."/>
            <person name="Presti I."/>
            <person name="Cappelletti M."/>
            <person name="D'Ursi P."/>
            <person name="Orro A."/>
            <person name="Mezzelani A."/>
            <person name="Milanesi L."/>
        </authorList>
    </citation>
    <scope>NUCLEOTIDE SEQUENCE [LARGE SCALE GENOMIC DNA]</scope>
    <source>
        <strain evidence="1 2">R7</strain>
    </source>
</reference>
<evidence type="ECO:0000313" key="2">
    <source>
        <dbReference type="Proteomes" id="UP000028488"/>
    </source>
</evidence>
<protein>
    <submittedName>
        <fullName evidence="1">Uncharacterized protein</fullName>
    </submittedName>
</protein>
<name>A0A076EF95_RHOOP</name>
<accession>A0A076EF95</accession>
<dbReference type="Proteomes" id="UP000028488">
    <property type="component" value="Chromosome"/>
</dbReference>